<dbReference type="VEuPathDB" id="FungiDB:FVEG_03947"/>
<name>W7LTU1_GIBM7</name>
<keyword evidence="3" id="KW-1185">Reference proteome</keyword>
<accession>W7LTU1</accession>
<dbReference type="HOGENOM" id="CLU_2512806_0_0_1"/>
<evidence type="ECO:0000313" key="2">
    <source>
        <dbReference type="EMBL" id="EWG41971.1"/>
    </source>
</evidence>
<dbReference type="Proteomes" id="UP000009096">
    <property type="component" value="Chromosome 2"/>
</dbReference>
<feature type="region of interest" description="Disordered" evidence="1">
    <location>
        <begin position="51"/>
        <end position="70"/>
    </location>
</feature>
<dbReference type="RefSeq" id="XP_018748162.1">
    <property type="nucleotide sequence ID" value="XM_018891617.1"/>
</dbReference>
<dbReference type="EMBL" id="CM000579">
    <property type="protein sequence ID" value="EWG41971.1"/>
    <property type="molecule type" value="Genomic_DNA"/>
</dbReference>
<dbReference type="EMBL" id="DS022245">
    <property type="protein sequence ID" value="EWG41971.1"/>
    <property type="molecule type" value="Genomic_DNA"/>
</dbReference>
<dbReference type="GeneID" id="30062048"/>
<gene>
    <name evidence="2" type="ORF">FVEG_03947</name>
</gene>
<evidence type="ECO:0000256" key="1">
    <source>
        <dbReference type="SAM" id="MobiDB-lite"/>
    </source>
</evidence>
<evidence type="ECO:0000313" key="3">
    <source>
        <dbReference type="Proteomes" id="UP000009096"/>
    </source>
</evidence>
<dbReference type="AlphaFoldDB" id="W7LTU1"/>
<dbReference type="KEGG" id="fvr:FVEG_03947"/>
<feature type="compositionally biased region" description="Basic residues" evidence="1">
    <location>
        <begin position="54"/>
        <end position="67"/>
    </location>
</feature>
<reference evidence="2 3" key="1">
    <citation type="journal article" date="2010" name="Nature">
        <title>Comparative genomics reveals mobile pathogenicity chromosomes in Fusarium.</title>
        <authorList>
            <person name="Ma L.J."/>
            <person name="van der Does H.C."/>
            <person name="Borkovich K.A."/>
            <person name="Coleman J.J."/>
            <person name="Daboussi M.J."/>
            <person name="Di Pietro A."/>
            <person name="Dufresne M."/>
            <person name="Freitag M."/>
            <person name="Grabherr M."/>
            <person name="Henrissat B."/>
            <person name="Houterman P.M."/>
            <person name="Kang S."/>
            <person name="Shim W.B."/>
            <person name="Woloshuk C."/>
            <person name="Xie X."/>
            <person name="Xu J.R."/>
            <person name="Antoniw J."/>
            <person name="Baker S.E."/>
            <person name="Bluhm B.H."/>
            <person name="Breakspear A."/>
            <person name="Brown D.W."/>
            <person name="Butchko R.A."/>
            <person name="Chapman S."/>
            <person name="Coulson R."/>
            <person name="Coutinho P.M."/>
            <person name="Danchin E.G."/>
            <person name="Diener A."/>
            <person name="Gale L.R."/>
            <person name="Gardiner D.M."/>
            <person name="Goff S."/>
            <person name="Hammond-Kosack K.E."/>
            <person name="Hilburn K."/>
            <person name="Hua-Van A."/>
            <person name="Jonkers W."/>
            <person name="Kazan K."/>
            <person name="Kodira C.D."/>
            <person name="Koehrsen M."/>
            <person name="Kumar L."/>
            <person name="Lee Y.H."/>
            <person name="Li L."/>
            <person name="Manners J.M."/>
            <person name="Miranda-Saavedra D."/>
            <person name="Mukherjee M."/>
            <person name="Park G."/>
            <person name="Park J."/>
            <person name="Park S.Y."/>
            <person name="Proctor R.H."/>
            <person name="Regev A."/>
            <person name="Ruiz-Roldan M.C."/>
            <person name="Sain D."/>
            <person name="Sakthikumar S."/>
            <person name="Sykes S."/>
            <person name="Schwartz D.C."/>
            <person name="Turgeon B.G."/>
            <person name="Wapinski I."/>
            <person name="Yoder O."/>
            <person name="Young S."/>
            <person name="Zeng Q."/>
            <person name="Zhou S."/>
            <person name="Galagan J."/>
            <person name="Cuomo C.A."/>
            <person name="Kistler H.C."/>
            <person name="Rep M."/>
        </authorList>
    </citation>
    <scope>NUCLEOTIDE SEQUENCE [LARGE SCALE GENOMIC DNA]</scope>
    <source>
        <strain evidence="3">M3125 / FGSC 7600</strain>
    </source>
</reference>
<sequence length="85" mass="9823">MRISSSACGSDRSLVHVCDDQSLCFTSLPAQTIHEASLSQKSRLKYEKCNTHQTHSHMTHSRRRSSTVRRGENLDLSFQLRWVQY</sequence>
<protein>
    <submittedName>
        <fullName evidence="2">Uncharacterized protein</fullName>
    </submittedName>
</protein>
<organism evidence="2 3">
    <name type="scientific">Gibberella moniliformis (strain M3125 / FGSC 7600)</name>
    <name type="common">Maize ear and stalk rot fungus</name>
    <name type="synonym">Fusarium verticillioides</name>
    <dbReference type="NCBI Taxonomy" id="334819"/>
    <lineage>
        <taxon>Eukaryota</taxon>
        <taxon>Fungi</taxon>
        <taxon>Dikarya</taxon>
        <taxon>Ascomycota</taxon>
        <taxon>Pezizomycotina</taxon>
        <taxon>Sordariomycetes</taxon>
        <taxon>Hypocreomycetidae</taxon>
        <taxon>Hypocreales</taxon>
        <taxon>Nectriaceae</taxon>
        <taxon>Fusarium</taxon>
        <taxon>Fusarium fujikuroi species complex</taxon>
    </lineage>
</organism>
<proteinExistence type="predicted"/>